<evidence type="ECO:0000256" key="6">
    <source>
        <dbReference type="ARBA" id="ARBA00022792"/>
    </source>
</evidence>
<keyword evidence="9 11" id="KW-0496">Mitochondrion</keyword>
<keyword evidence="7 11" id="KW-0809">Transit peptide</keyword>
<protein>
    <recommendedName>
        <fullName evidence="3 11">NADH dehydrogenase [ubiquinone] iron-sulfur protein 4, mitochondrial</fullName>
    </recommendedName>
</protein>
<dbReference type="FunFam" id="3.30.160.190:FF:000001">
    <property type="entry name" value="NADH-ubiquinone oxidoreductase 21 kDa subunit mitochondrial"/>
    <property type="match status" value="1"/>
</dbReference>
<dbReference type="PANTHER" id="PTHR12219">
    <property type="entry name" value="NADH-UBIQUINONE OXIDOREDUCTASE"/>
    <property type="match status" value="1"/>
</dbReference>
<evidence type="ECO:0000256" key="9">
    <source>
        <dbReference type="ARBA" id="ARBA00023128"/>
    </source>
</evidence>
<dbReference type="HOGENOM" id="CLU_077196_3_0_1"/>
<keyword evidence="8 11" id="KW-0249">Electron transport</keyword>
<comment type="subcellular location">
    <subcellularLocation>
        <location evidence="11">Mitochondrion inner membrane</location>
        <topology evidence="11">Peripheral membrane protein</topology>
        <orientation evidence="11">Matrix side</orientation>
    </subcellularLocation>
</comment>
<dbReference type="PANTHER" id="PTHR12219:SF8">
    <property type="entry name" value="NADH DEHYDROGENASE [UBIQUINONE] IRON-SULFUR PROTEIN 4, MITOCHONDRIAL"/>
    <property type="match status" value="1"/>
</dbReference>
<evidence type="ECO:0000313" key="14">
    <source>
        <dbReference type="Proteomes" id="UP000015101"/>
    </source>
</evidence>
<dbReference type="KEGG" id="hro:HELRODRAFT_180765"/>
<organism evidence="13 14">
    <name type="scientific">Helobdella robusta</name>
    <name type="common">Californian leech</name>
    <dbReference type="NCBI Taxonomy" id="6412"/>
    <lineage>
        <taxon>Eukaryota</taxon>
        <taxon>Metazoa</taxon>
        <taxon>Spiralia</taxon>
        <taxon>Lophotrochozoa</taxon>
        <taxon>Annelida</taxon>
        <taxon>Clitellata</taxon>
        <taxon>Hirudinea</taxon>
        <taxon>Rhynchobdellida</taxon>
        <taxon>Glossiphoniidae</taxon>
        <taxon>Helobdella</taxon>
    </lineage>
</organism>
<reference evidence="12 14" key="2">
    <citation type="journal article" date="2013" name="Nature">
        <title>Insights into bilaterian evolution from three spiralian genomes.</title>
        <authorList>
            <person name="Simakov O."/>
            <person name="Marletaz F."/>
            <person name="Cho S.J."/>
            <person name="Edsinger-Gonzales E."/>
            <person name="Havlak P."/>
            <person name="Hellsten U."/>
            <person name="Kuo D.H."/>
            <person name="Larsson T."/>
            <person name="Lv J."/>
            <person name="Arendt D."/>
            <person name="Savage R."/>
            <person name="Osoegawa K."/>
            <person name="de Jong P."/>
            <person name="Grimwood J."/>
            <person name="Chapman J.A."/>
            <person name="Shapiro H."/>
            <person name="Aerts A."/>
            <person name="Otillar R.P."/>
            <person name="Terry A.Y."/>
            <person name="Boore J.L."/>
            <person name="Grigoriev I.V."/>
            <person name="Lindberg D.R."/>
            <person name="Seaver E.C."/>
            <person name="Weisblat D.A."/>
            <person name="Putnam N.H."/>
            <person name="Rokhsar D.S."/>
        </authorList>
    </citation>
    <scope>NUCLEOTIDE SEQUENCE</scope>
</reference>
<reference evidence="14" key="1">
    <citation type="submission" date="2012-12" db="EMBL/GenBank/DDBJ databases">
        <authorList>
            <person name="Hellsten U."/>
            <person name="Grimwood J."/>
            <person name="Chapman J.A."/>
            <person name="Shapiro H."/>
            <person name="Aerts A."/>
            <person name="Otillar R.P."/>
            <person name="Terry A.Y."/>
            <person name="Boore J.L."/>
            <person name="Simakov O."/>
            <person name="Marletaz F."/>
            <person name="Cho S.-J."/>
            <person name="Edsinger-Gonzales E."/>
            <person name="Havlak P."/>
            <person name="Kuo D.-H."/>
            <person name="Larsson T."/>
            <person name="Lv J."/>
            <person name="Arendt D."/>
            <person name="Savage R."/>
            <person name="Osoegawa K."/>
            <person name="de Jong P."/>
            <person name="Lindberg D.R."/>
            <person name="Seaver E.C."/>
            <person name="Weisblat D.A."/>
            <person name="Putnam N.H."/>
            <person name="Grigoriev I.V."/>
            <person name="Rokhsar D.S."/>
        </authorList>
    </citation>
    <scope>NUCLEOTIDE SEQUENCE</scope>
</reference>
<dbReference type="AlphaFoldDB" id="T1FG90"/>
<evidence type="ECO:0000256" key="11">
    <source>
        <dbReference type="RuleBase" id="RU367010"/>
    </source>
</evidence>
<dbReference type="STRING" id="6412.T1FG90"/>
<dbReference type="Gene3D" id="3.30.160.190">
    <property type="entry name" value="atu1810 like domain"/>
    <property type="match status" value="1"/>
</dbReference>
<dbReference type="InterPro" id="IPR006885">
    <property type="entry name" value="NADH_UbQ_FeS_4_mit-like"/>
</dbReference>
<dbReference type="Proteomes" id="UP000015101">
    <property type="component" value="Unassembled WGS sequence"/>
</dbReference>
<evidence type="ECO:0000256" key="8">
    <source>
        <dbReference type="ARBA" id="ARBA00022982"/>
    </source>
</evidence>
<evidence type="ECO:0000256" key="10">
    <source>
        <dbReference type="ARBA" id="ARBA00023136"/>
    </source>
</evidence>
<keyword evidence="4 11" id="KW-0813">Transport</keyword>
<dbReference type="GO" id="GO:0022900">
    <property type="term" value="P:electron transport chain"/>
    <property type="evidence" value="ECO:0007669"/>
    <property type="project" value="InterPro"/>
</dbReference>
<keyword evidence="5 11" id="KW-0679">Respiratory chain</keyword>
<proteinExistence type="inferred from homology"/>
<evidence type="ECO:0000256" key="5">
    <source>
        <dbReference type="ARBA" id="ARBA00022660"/>
    </source>
</evidence>
<evidence type="ECO:0000313" key="13">
    <source>
        <dbReference type="EnsemblMetazoa" id="HelroP180765"/>
    </source>
</evidence>
<keyword evidence="10 11" id="KW-0472">Membrane</keyword>
<dbReference type="GO" id="GO:0005743">
    <property type="term" value="C:mitochondrial inner membrane"/>
    <property type="evidence" value="ECO:0007669"/>
    <property type="project" value="UniProtKB-SubCell"/>
</dbReference>
<evidence type="ECO:0000256" key="7">
    <source>
        <dbReference type="ARBA" id="ARBA00022946"/>
    </source>
</evidence>
<comment type="function">
    <text evidence="1 11">Accessory subunit of the mitochondrial membrane respiratory chain NADH dehydrogenase (Complex I), that is believed not to be involved in catalysis. Complex I functions in the transfer of electrons from NADH to the respiratory chain. The immediate electron acceptor for the enzyme is believed to be ubiquinone.</text>
</comment>
<dbReference type="CTD" id="20207839"/>
<dbReference type="RefSeq" id="XP_009028302.1">
    <property type="nucleotide sequence ID" value="XM_009030054.1"/>
</dbReference>
<dbReference type="FunCoup" id="T1FG90">
    <property type="interactions" value="936"/>
</dbReference>
<keyword evidence="6 11" id="KW-0999">Mitochondrion inner membrane</keyword>
<dbReference type="GO" id="GO:0045271">
    <property type="term" value="C:respiratory chain complex I"/>
    <property type="evidence" value="ECO:0000318"/>
    <property type="project" value="GO_Central"/>
</dbReference>
<dbReference type="InParanoid" id="T1FG90"/>
<dbReference type="OMA" id="GTIMKFD"/>
<dbReference type="OrthoDB" id="3089at2759"/>
<dbReference type="EMBL" id="KB097599">
    <property type="protein sequence ID" value="ESN93670.1"/>
    <property type="molecule type" value="Genomic_DNA"/>
</dbReference>
<dbReference type="Pfam" id="PF04800">
    <property type="entry name" value="NDUS4"/>
    <property type="match status" value="1"/>
</dbReference>
<evidence type="ECO:0000256" key="2">
    <source>
        <dbReference type="ARBA" id="ARBA00005882"/>
    </source>
</evidence>
<gene>
    <name evidence="13" type="primary">20207839</name>
    <name evidence="12" type="ORF">HELRODRAFT_180765</name>
</gene>
<name>T1FG90_HELRO</name>
<reference evidence="13" key="3">
    <citation type="submission" date="2015-06" db="UniProtKB">
        <authorList>
            <consortium name="EnsemblMetazoa"/>
        </authorList>
    </citation>
    <scope>IDENTIFICATION</scope>
</reference>
<comment type="similarity">
    <text evidence="2 11">Belongs to the complex I NDUFS4 subunit family.</text>
</comment>
<sequence>MSFLRPILKSGIVKELVFQRYVATTCQLRSDVKYVAEVIETPKITIEEKDNISSISGIPEEQLNNRQVRIFSPAKNAMQSGTFKTNKWFMEFNTQERWENPLMGWCSTADPLAQIRLSFSTKEDAIAFCEKNNWRYSVEEKHSLNLRPKVYGDNFSWNKKTRVSTK</sequence>
<evidence type="ECO:0000313" key="12">
    <source>
        <dbReference type="EMBL" id="ESN93670.1"/>
    </source>
</evidence>
<accession>T1FG90</accession>
<evidence type="ECO:0000256" key="4">
    <source>
        <dbReference type="ARBA" id="ARBA00022448"/>
    </source>
</evidence>
<evidence type="ECO:0000256" key="3">
    <source>
        <dbReference type="ARBA" id="ARBA00015796"/>
    </source>
</evidence>
<dbReference type="eggNOG" id="KOG3389">
    <property type="taxonomic scope" value="Eukaryota"/>
</dbReference>
<dbReference type="EnsemblMetazoa" id="HelroT180765">
    <property type="protein sequence ID" value="HelroP180765"/>
    <property type="gene ID" value="HelroG180765"/>
</dbReference>
<keyword evidence="14" id="KW-1185">Reference proteome</keyword>
<evidence type="ECO:0000256" key="1">
    <source>
        <dbReference type="ARBA" id="ARBA00003195"/>
    </source>
</evidence>
<dbReference type="InterPro" id="IPR038532">
    <property type="entry name" value="NDUFS4-like_sf"/>
</dbReference>
<dbReference type="GeneID" id="20207839"/>
<dbReference type="EMBL" id="AMQM01007347">
    <property type="status" value="NOT_ANNOTATED_CDS"/>
    <property type="molecule type" value="Genomic_DNA"/>
</dbReference>